<accession>A0A4Z2FTM8</accession>
<reference evidence="1 2" key="1">
    <citation type="submission" date="2019-03" db="EMBL/GenBank/DDBJ databases">
        <title>First draft genome of Liparis tanakae, snailfish: a comprehensive survey of snailfish specific genes.</title>
        <authorList>
            <person name="Kim W."/>
            <person name="Song I."/>
            <person name="Jeong J.-H."/>
            <person name="Kim D."/>
            <person name="Kim S."/>
            <person name="Ryu S."/>
            <person name="Song J.Y."/>
            <person name="Lee S.K."/>
        </authorList>
    </citation>
    <scope>NUCLEOTIDE SEQUENCE [LARGE SCALE GENOMIC DNA]</scope>
    <source>
        <tissue evidence="1">Muscle</tissue>
    </source>
</reference>
<dbReference type="EMBL" id="SRLO01000893">
    <property type="protein sequence ID" value="TNN44607.1"/>
    <property type="molecule type" value="Genomic_DNA"/>
</dbReference>
<protein>
    <submittedName>
        <fullName evidence="1">Uncharacterized protein</fullName>
    </submittedName>
</protein>
<name>A0A4Z2FTM8_9TELE</name>
<dbReference type="AlphaFoldDB" id="A0A4Z2FTM8"/>
<organism evidence="1 2">
    <name type="scientific">Liparis tanakae</name>
    <name type="common">Tanaka's snailfish</name>
    <dbReference type="NCBI Taxonomy" id="230148"/>
    <lineage>
        <taxon>Eukaryota</taxon>
        <taxon>Metazoa</taxon>
        <taxon>Chordata</taxon>
        <taxon>Craniata</taxon>
        <taxon>Vertebrata</taxon>
        <taxon>Euteleostomi</taxon>
        <taxon>Actinopterygii</taxon>
        <taxon>Neopterygii</taxon>
        <taxon>Teleostei</taxon>
        <taxon>Neoteleostei</taxon>
        <taxon>Acanthomorphata</taxon>
        <taxon>Eupercaria</taxon>
        <taxon>Perciformes</taxon>
        <taxon>Cottioidei</taxon>
        <taxon>Cottales</taxon>
        <taxon>Liparidae</taxon>
        <taxon>Liparis</taxon>
    </lineage>
</organism>
<comment type="caution">
    <text evidence="1">The sequence shown here is derived from an EMBL/GenBank/DDBJ whole genome shotgun (WGS) entry which is preliminary data.</text>
</comment>
<evidence type="ECO:0000313" key="1">
    <source>
        <dbReference type="EMBL" id="TNN44607.1"/>
    </source>
</evidence>
<evidence type="ECO:0000313" key="2">
    <source>
        <dbReference type="Proteomes" id="UP000314294"/>
    </source>
</evidence>
<proteinExistence type="predicted"/>
<gene>
    <name evidence="1" type="ORF">EYF80_045177</name>
</gene>
<sequence>MSSSLLIELILPILKRSLNIREHFSSGFLLPGGGCLSLPIFCLSLWLMAADNPPGARDGARKTTRLPHQPPNFTQTAFYTVSGTPAFQQPNLNRIDTHFENGPHVE</sequence>
<dbReference type="Proteomes" id="UP000314294">
    <property type="component" value="Unassembled WGS sequence"/>
</dbReference>
<keyword evidence="2" id="KW-1185">Reference proteome</keyword>